<dbReference type="Gene3D" id="1.10.510.10">
    <property type="entry name" value="Transferase(Phosphotransferase) domain 1"/>
    <property type="match status" value="1"/>
</dbReference>
<dbReference type="PANTHER" id="PTHR44329">
    <property type="entry name" value="SERINE/THREONINE-PROTEIN KINASE TNNI3K-RELATED"/>
    <property type="match status" value="1"/>
</dbReference>
<reference evidence="3 4" key="1">
    <citation type="journal article" date="2022" name="bioRxiv">
        <title>Genomics of Preaxostyla Flagellates Illuminates Evolutionary Transitions and the Path Towards Mitochondrial Loss.</title>
        <authorList>
            <person name="Novak L.V.F."/>
            <person name="Treitli S.C."/>
            <person name="Pyrih J."/>
            <person name="Halakuc P."/>
            <person name="Pipaliya S.V."/>
            <person name="Vacek V."/>
            <person name="Brzon O."/>
            <person name="Soukal P."/>
            <person name="Eme L."/>
            <person name="Dacks J.B."/>
            <person name="Karnkowska A."/>
            <person name="Elias M."/>
            <person name="Hampl V."/>
        </authorList>
    </citation>
    <scope>NUCLEOTIDE SEQUENCE [LARGE SCALE GENOMIC DNA]</scope>
    <source>
        <strain evidence="3">NAU3</strain>
        <tissue evidence="3">Gut</tissue>
    </source>
</reference>
<comment type="caution">
    <text evidence="3">The sequence shown here is derived from an EMBL/GenBank/DDBJ whole genome shotgun (WGS) entry which is preliminary data.</text>
</comment>
<dbReference type="InterPro" id="IPR000719">
    <property type="entry name" value="Prot_kinase_dom"/>
</dbReference>
<keyword evidence="4" id="KW-1185">Reference proteome</keyword>
<keyword evidence="1" id="KW-1133">Transmembrane helix</keyword>
<proteinExistence type="predicted"/>
<dbReference type="InterPro" id="IPR051681">
    <property type="entry name" value="Ser/Thr_Kinases-Pseudokinases"/>
</dbReference>
<evidence type="ECO:0000313" key="4">
    <source>
        <dbReference type="Proteomes" id="UP001281761"/>
    </source>
</evidence>
<dbReference type="InterPro" id="IPR011009">
    <property type="entry name" value="Kinase-like_dom_sf"/>
</dbReference>
<dbReference type="Pfam" id="PF07714">
    <property type="entry name" value="PK_Tyr_Ser-Thr"/>
    <property type="match status" value="1"/>
</dbReference>
<dbReference type="PROSITE" id="PS50011">
    <property type="entry name" value="PROTEIN_KINASE_DOM"/>
    <property type="match status" value="1"/>
</dbReference>
<name>A0ABQ9XVR1_9EUKA</name>
<protein>
    <recommendedName>
        <fullName evidence="2">Protein kinase domain-containing protein</fullName>
    </recommendedName>
</protein>
<feature type="transmembrane region" description="Helical" evidence="1">
    <location>
        <begin position="2602"/>
        <end position="2624"/>
    </location>
</feature>
<evidence type="ECO:0000259" key="2">
    <source>
        <dbReference type="PROSITE" id="PS50011"/>
    </source>
</evidence>
<evidence type="ECO:0000256" key="1">
    <source>
        <dbReference type="SAM" id="Phobius"/>
    </source>
</evidence>
<gene>
    <name evidence="3" type="ORF">BLNAU_9435</name>
</gene>
<feature type="domain" description="Protein kinase" evidence="2">
    <location>
        <begin position="2567"/>
        <end position="2937"/>
    </location>
</feature>
<dbReference type="EMBL" id="JARBJD010000065">
    <property type="protein sequence ID" value="KAK2955577.1"/>
    <property type="molecule type" value="Genomic_DNA"/>
</dbReference>
<organism evidence="3 4">
    <name type="scientific">Blattamonas nauphoetae</name>
    <dbReference type="NCBI Taxonomy" id="2049346"/>
    <lineage>
        <taxon>Eukaryota</taxon>
        <taxon>Metamonada</taxon>
        <taxon>Preaxostyla</taxon>
        <taxon>Oxymonadida</taxon>
        <taxon>Blattamonas</taxon>
    </lineage>
</organism>
<keyword evidence="1" id="KW-0812">Transmembrane</keyword>
<dbReference type="SUPFAM" id="SSF56112">
    <property type="entry name" value="Protein kinase-like (PK-like)"/>
    <property type="match status" value="1"/>
</dbReference>
<dbReference type="InterPro" id="IPR001245">
    <property type="entry name" value="Ser-Thr/Tyr_kinase_cat_dom"/>
</dbReference>
<dbReference type="Proteomes" id="UP001281761">
    <property type="component" value="Unassembled WGS sequence"/>
</dbReference>
<sequence>MTLLSSNFVLHSQNMTILALDQTSVISNEAPTTMPLFTLHNSSFSLFSGRLVSKRGEICSADEQSVFSLKSTLCDISTESPVFSVAGILQLASIELRVPNNQFRSSLIASSPSPRECMISEMSISDSCVTTRNPLFGSHFEVLSVIHCSFQNISQPSDGESVEFRKNEGQKSVIVGSSISKSENGLYGLLMRDTNDRHQLTSLNCTFVDNIRTFTPVFANAAPIENEAFTDRQISTDNDITFKKCTFTSCSAPTGQYGGAIYHNKKGSLAVDGCTFTNCQAKRGSAVDAIYSGTAAISGLFQITGSHFDRCGSDTSVSAIYALGPNDFTVVGTFLVENNNFTHMQSRTRVGFCVDDIGGGSIHNCRFVNLTVTENMQAGCKVEGANGDVSVSDCYFCEMFNYTSGVAAFQYVYGQTKVERLRFVECHANRANSYPALIIFGRTSTDRTNVPEWYAETPDDNPVVSDCWFEATDKETIADIRMDVFPEMKQTSVTEIWSTSNPFSISWEGTAIDTIRQTPDIVIDDVEGLDEEFCWMREKGCRTMSETINDRTSGKFEGTFLLASDSHSDSGVVVGQRKLVIKPQSETKATISDEGSSLVLFSISTGSLDLSTVDFSPHIESSLFVLSGDGELKVTDSVIDGSSLGEAELSKPLFEVKGGRTTLTSLILLSMTSSVGLISATSGSDFSLVISKSTFSALTRRVGSGVVVEGRMGSTSSVSISESKFTECHTLDEDYVEHNDPANPGAEPNIVSTRGGSLAFVGPTVNAGTVKISSSNFSDCSCANSSGASINVCHIARLSITSCRFENQFASGHRTQGGAVSGWDISDATVRVSFFKTCHLSNDSKFAHGGAITFQGSQSQTDLCQFEDCSASYAAHAIHIANSDFTNEVTNCVFDRCVGVGQGVIHGSSITTTRFLNCSFIGCCDSKADTTIVVGLDGSPPHTLEISKCYVIPDFATNKKGVVRLTGSYETNPAQVIITECGFLSASPHLLPSTIQKDGIGFPTLRVSKGEVGGEKEGEDSVMCGHPDRKCLTLRHAATLCRATEGTEDMISVIVGEGEHSEETIAVGGMRIGVRGEDGKKSETKLRSQDGTRLMTLGDGLLSLDSLHHRPPIDLVIIINHLEQWNALDHITGTATLDSCDLPALLFSNKEAFITVASEGTLLLKSLSCDQNDASSDSLVVSSGSVALVDCSLSNIALASSLLRESGDLSLSGCTFTCLLASTHSEDSSHVVDVTIGEGKSLRIGKSTSNSKTSFVSCSSKEDGGGLKVCVSGSGVVELAEVHFSKCSSSGNGGAVLIEVASLFAGTISFSAVEFGTGDDKNTATLGTDLFVTTPDLSTLMTTQGFLTLRPDLPEDGTFGKEEKNGLMGKDGDKAVESLLFIWYSHRSGEKHVEGATGEDHANCGLLQLPCLSLSTAHQSLNETNQTISIDSSLTLADSVTARSTGSVLTSTLSTPPTLTIASAFSFVVSAGPIELSSLSFVPKEEARSTPLFSISNCGSLSVRSCSFSSFQSTSSPSILFGSVGSEQSVSLDSITFTSCWSSGQVSSGVISLSLSDDSSLSIKGSTTITTCSSPTAESDFLFLSRPAFTKSFVSTALSLAWNKDDTTTRSFVGKEGSHSPNVPLYLFLAELGSDGHLSNSSCDMSVCGFEVYPCASLSKMITRLSSAVSPTIQLDTDFTQSTSQSFSSALTIEGNDRKLIIADSSTELISSGFFAVISSVALNAVVIEISSLKHVNLISILTGKLKMEGCTILLNEGSIRGSVVKVEDGGSLVVNGSVFTDIVSSDSKGGVIVGVVSESSEFRIDNTTFSDCKCEGIAHCIWMELRNSSTNKFSYSMTNIEIERTKKETKTEWNEEVEEWKKVTDVFVMGSKLDVLIETSDWEGSFTKETNAESLWGEDGVSGVDCSLLVYLIEILEAVEVDGNGETFTKCGHFLLFCSSMELGVNRLIGADLEKIRVMESIWMDIVVSLEGDITICGSTNESTLLFTPTGRFVNELHNGIASSLSIDSLIISFPTTAPSNPLFVSSCGTLSFTSCSITSSIPITQSVISIEGGILRVTGMSAGDLEMTDCALIDSKGNVELSSSTFERIVGNMKKGSVLWGELGESVEVSVKHCSFEECSGDGETRWIELKGRNTHTLVGSNWEGSFNKTSVWSGVMVEAESWSHDSSFNPYSLLYEFHPRSAGKILVSTTEKSEDHPLCGSLERPCRTISDGVTLTNERNVEIVGSVSLNSKIADEWRCSVDLWIQTAWKTGDALTLDVSSSTLESSEGIVVCENGEVIVENVVVSSSRSINPSLLVVWGGRVNVSGLTLSSLSFSSTALRIQTSESMTLKGIEMKNTSCSTLLSLIDGQDAVIDSCHFTGKEPSSNDDASPSICTWDTGLLVIANSSASVLLSLFTQLNQGAIHITNSSLSIHSSTFSENTVPNTSSSARKNVRCASGTLTVGSLGGGDGLLPGSSAWMSIGEECLFSSPVVDANAPFFIPAFSITSSKVKTDTKCTSFALTLVGETLIPCGLFLEVFEKEKGVEGNATWFPLSEESTTLFSETKIELTLASSSIKLNRALELHARLLFGMNQRTSSIELKKSDVDIRKSQATQTMKWLLPVIGGLIALFVFLLVLLLLLRRRKKQKAAEEKSRQELNEIQEDDVEKVEDFSQGTMNNVQPSLISVPHSSVLAMSSTEQTVQPPLLEKVETNGNKDWKEGLEVMADVWTGEAKMEQRMVCVRESLFERLHGKVKRPIDEMRTKRELTRLLLNIAKRNMNVQQLKHITPHDIIVSDSGEVSLKVNTQTDQIPALPSAQPHMIDTKLENLDALATVETDGGIDAGQTTMNHSAPSTGLTAQEQARWAAPEVSEKKENVDGMKASVFSLGLVLWEIETGVVPFAEHDAQNAQRQIVAGTRPNLLSIPHTPTRELIEQCLQSDPSERPTLEVVYSLLQQQDARSQGPKPAVE</sequence>
<dbReference type="InterPro" id="IPR011050">
    <property type="entry name" value="Pectin_lyase_fold/virulence"/>
</dbReference>
<accession>A0ABQ9XVR1</accession>
<keyword evidence="1" id="KW-0472">Membrane</keyword>
<evidence type="ECO:0000313" key="3">
    <source>
        <dbReference type="EMBL" id="KAK2955577.1"/>
    </source>
</evidence>
<dbReference type="SUPFAM" id="SSF51126">
    <property type="entry name" value="Pectin lyase-like"/>
    <property type="match status" value="3"/>
</dbReference>